<keyword evidence="2" id="KW-0808">Transferase</keyword>
<dbReference type="AlphaFoldDB" id="A0A5B8LUE1"/>
<proteinExistence type="predicted"/>
<sequence>MTALTIRPLQPGETDLFLSYPFPRQPELWESQRDYVALLAANAYRPEHSWVAIEDGVVVARACWWTGPDDKRPYSLDWLEAEPGPRQVELGTQLLRVAHQTMRNEEGRKPDYHLFLPPGWRDDATVRPAAEARLQTARNVDLALFVERYSYRWSAERDGLPERNDRLDFRPADDAEILAVLRQVLSGSLDAHDQRSVAEHGLDRAAELQLEGLYWFPSPRDWWQLAYDRSGALVGVIIPARNYDMPTIGYIGVVPGQRGHGYGADLLAEMVWRLNAYAPGEAVGADTDFSNVPMVRAFARTGFRITEEHLVLTDTEGSR</sequence>
<dbReference type="Gene3D" id="3.40.630.30">
    <property type="match status" value="2"/>
</dbReference>
<dbReference type="Proteomes" id="UP000315364">
    <property type="component" value="Chromosome"/>
</dbReference>
<dbReference type="EMBL" id="CP042304">
    <property type="protein sequence ID" value="QDZ11928.1"/>
    <property type="molecule type" value="Genomic_DNA"/>
</dbReference>
<dbReference type="GO" id="GO:0016747">
    <property type="term" value="F:acyltransferase activity, transferring groups other than amino-acyl groups"/>
    <property type="evidence" value="ECO:0007669"/>
    <property type="project" value="InterPro"/>
</dbReference>
<dbReference type="Pfam" id="PF00583">
    <property type="entry name" value="Acetyltransf_1"/>
    <property type="match status" value="1"/>
</dbReference>
<evidence type="ECO:0000259" key="1">
    <source>
        <dbReference type="PROSITE" id="PS51186"/>
    </source>
</evidence>
<accession>A0A5B8LUE1</accession>
<dbReference type="PROSITE" id="PS51186">
    <property type="entry name" value="GNAT"/>
    <property type="match status" value="2"/>
</dbReference>
<dbReference type="OrthoDB" id="7942268at2"/>
<dbReference type="SUPFAM" id="SSF55729">
    <property type="entry name" value="Acyl-CoA N-acyltransferases (Nat)"/>
    <property type="match status" value="1"/>
</dbReference>
<feature type="domain" description="N-acetyltransferase" evidence="1">
    <location>
        <begin position="4"/>
        <end position="147"/>
    </location>
</feature>
<evidence type="ECO:0000313" key="3">
    <source>
        <dbReference type="Proteomes" id="UP000315364"/>
    </source>
</evidence>
<evidence type="ECO:0000313" key="2">
    <source>
        <dbReference type="EMBL" id="QDZ11928.1"/>
    </source>
</evidence>
<protein>
    <submittedName>
        <fullName evidence="2">GNAT family N-acetyltransferase</fullName>
    </submittedName>
</protein>
<dbReference type="RefSeq" id="WP_146290744.1">
    <property type="nucleotide sequence ID" value="NZ_CP042304.1"/>
</dbReference>
<keyword evidence="3" id="KW-1185">Reference proteome</keyword>
<name>A0A5B8LUE1_9HYPH</name>
<dbReference type="InterPro" id="IPR016181">
    <property type="entry name" value="Acyl_CoA_acyltransferase"/>
</dbReference>
<reference evidence="2 3" key="1">
    <citation type="submission" date="2019-07" db="EMBL/GenBank/DDBJ databases">
        <title>Full genome sequence of Devosia sp. Gsoil 520.</title>
        <authorList>
            <person name="Im W.-T."/>
        </authorList>
    </citation>
    <scope>NUCLEOTIDE SEQUENCE [LARGE SCALE GENOMIC DNA]</scope>
    <source>
        <strain evidence="2 3">Gsoil 520</strain>
    </source>
</reference>
<dbReference type="KEGG" id="dea:FPZ08_14945"/>
<feature type="domain" description="N-acetyltransferase" evidence="1">
    <location>
        <begin position="167"/>
        <end position="319"/>
    </location>
</feature>
<gene>
    <name evidence="2" type="ORF">FPZ08_14945</name>
</gene>
<dbReference type="InterPro" id="IPR000182">
    <property type="entry name" value="GNAT_dom"/>
</dbReference>
<organism evidence="2 3">
    <name type="scientific">Devosia ginsengisoli</name>
    <dbReference type="NCBI Taxonomy" id="400770"/>
    <lineage>
        <taxon>Bacteria</taxon>
        <taxon>Pseudomonadati</taxon>
        <taxon>Pseudomonadota</taxon>
        <taxon>Alphaproteobacteria</taxon>
        <taxon>Hyphomicrobiales</taxon>
        <taxon>Devosiaceae</taxon>
        <taxon>Devosia</taxon>
    </lineage>
</organism>